<dbReference type="EMBL" id="FMTL01000003">
    <property type="protein sequence ID" value="SCW76660.1"/>
    <property type="molecule type" value="Genomic_DNA"/>
</dbReference>
<organism evidence="1 2">
    <name type="scientific">Pseudomonas peli</name>
    <dbReference type="NCBI Taxonomy" id="592361"/>
    <lineage>
        <taxon>Bacteria</taxon>
        <taxon>Pseudomonadati</taxon>
        <taxon>Pseudomonadota</taxon>
        <taxon>Gammaproteobacteria</taxon>
        <taxon>Pseudomonadales</taxon>
        <taxon>Pseudomonadaceae</taxon>
        <taxon>Pseudomonas</taxon>
    </lineage>
</organism>
<gene>
    <name evidence="1" type="ORF">SAMN05216370_3338</name>
</gene>
<accession>A0AB37ZAJ0</accession>
<keyword evidence="2" id="KW-1185">Reference proteome</keyword>
<reference evidence="1 2" key="1">
    <citation type="submission" date="2016-10" db="EMBL/GenBank/DDBJ databases">
        <authorList>
            <person name="Varghese N."/>
            <person name="Submissions S."/>
        </authorList>
    </citation>
    <scope>NUCLEOTIDE SEQUENCE [LARGE SCALE GENOMIC DNA]</scope>
    <source>
        <strain evidence="1 2">DSM 17833</strain>
    </source>
</reference>
<evidence type="ECO:0000313" key="1">
    <source>
        <dbReference type="EMBL" id="SCW76660.1"/>
    </source>
</evidence>
<sequence length="70" mass="7778">MGDSYEKVLASLKPNNNITKTIEGGGIRAEGYSTMTKDCRVKYFIFQGDDGLQQVNYEPAQNLSVANKCR</sequence>
<evidence type="ECO:0000313" key="2">
    <source>
        <dbReference type="Proteomes" id="UP000242418"/>
    </source>
</evidence>
<proteinExistence type="predicted"/>
<name>A0AB37ZAJ0_9PSED</name>
<comment type="caution">
    <text evidence="1">The sequence shown here is derived from an EMBL/GenBank/DDBJ whole genome shotgun (WGS) entry which is preliminary data.</text>
</comment>
<protein>
    <submittedName>
        <fullName evidence="1">Uncharacterized protein</fullName>
    </submittedName>
</protein>
<dbReference type="Proteomes" id="UP000242418">
    <property type="component" value="Unassembled WGS sequence"/>
</dbReference>
<dbReference type="AlphaFoldDB" id="A0AB37ZAJ0"/>